<dbReference type="InterPro" id="IPR017900">
    <property type="entry name" value="4Fe4S_Fe_S_CS"/>
</dbReference>
<evidence type="ECO:0000256" key="2">
    <source>
        <dbReference type="ARBA" id="ARBA00022485"/>
    </source>
</evidence>
<dbReference type="Pfam" id="PF13534">
    <property type="entry name" value="Fer4_17"/>
    <property type="match status" value="1"/>
</dbReference>
<dbReference type="Gene3D" id="3.40.50.11540">
    <property type="entry name" value="NADH-ubiquinone oxidoreductase 51kDa subunit"/>
    <property type="match status" value="1"/>
</dbReference>
<dbReference type="Proteomes" id="UP000198304">
    <property type="component" value="Unassembled WGS sequence"/>
</dbReference>
<sequence>MDILQKIFQAGVVGAGGAGFPTHIKFNGVAEYLLVNAVECEPLLETDKFLIRHKSKEIIKTLEILARQMKAKKIIIGLKKKNTREFRALSQAIEALNSRAELHLIDNFYPAGDEQILVYELTNRQIPPGGIPKDVGVVVCNVGTVVNVYEALNEKSVTDKFITILGEVQNPSVLYAPIGTSIEACIEMAGGATIEDYNIILGGPMMGGVIEKSQLNEAVVTKTTGAVILLPQNHVIFKNKQQDLVQMINRSRSACIQCSLCTDLCPRNLIGHPLRPHRIMRTLSIDRQQYEVLKEALLCCECGVCELYACPMGLSPKTINGEIKNLLRKEGVKYSNLPMQKEVHEMREYRKVPAERLLCRLDLAGYSDKINEDYITIEPQSVKIPLRQHIGKAATSIVEVGDVVEKGQLIASVNEGDLGANIHASIKGMIKEVNGFIWIEAGEKVVME</sequence>
<accession>A0A239BZ04</accession>
<evidence type="ECO:0000256" key="1">
    <source>
        <dbReference type="ARBA" id="ARBA00022448"/>
    </source>
</evidence>
<evidence type="ECO:0000313" key="10">
    <source>
        <dbReference type="Proteomes" id="UP000198304"/>
    </source>
</evidence>
<reference evidence="9 10" key="1">
    <citation type="submission" date="2017-06" db="EMBL/GenBank/DDBJ databases">
        <authorList>
            <person name="Kim H.J."/>
            <person name="Triplett B.A."/>
        </authorList>
    </citation>
    <scope>NUCLEOTIDE SEQUENCE [LARGE SCALE GENOMIC DNA]</scope>
    <source>
        <strain evidence="9 10">SCA</strain>
    </source>
</reference>
<dbReference type="Gene3D" id="3.10.20.600">
    <property type="match status" value="1"/>
</dbReference>
<keyword evidence="10" id="KW-1185">Reference proteome</keyword>
<dbReference type="SUPFAM" id="SSF142984">
    <property type="entry name" value="Nqo1 middle domain-like"/>
    <property type="match status" value="1"/>
</dbReference>
<evidence type="ECO:0000256" key="6">
    <source>
        <dbReference type="ARBA" id="ARBA00023004"/>
    </source>
</evidence>
<keyword evidence="2" id="KW-0004">4Fe-4S</keyword>
<dbReference type="InterPro" id="IPR019554">
    <property type="entry name" value="Soluble_ligand-bd"/>
</dbReference>
<dbReference type="OrthoDB" id="9767754at2"/>
<dbReference type="GO" id="GO:0051539">
    <property type="term" value="F:4 iron, 4 sulfur cluster binding"/>
    <property type="evidence" value="ECO:0007669"/>
    <property type="project" value="UniProtKB-KW"/>
</dbReference>
<gene>
    <name evidence="9" type="ORF">SAMN05446037_1004185</name>
</gene>
<evidence type="ECO:0000256" key="3">
    <source>
        <dbReference type="ARBA" id="ARBA00022723"/>
    </source>
</evidence>
<organism evidence="9 10">
    <name type="scientific">Anaerovirgula multivorans</name>
    <dbReference type="NCBI Taxonomy" id="312168"/>
    <lineage>
        <taxon>Bacteria</taxon>
        <taxon>Bacillati</taxon>
        <taxon>Bacillota</taxon>
        <taxon>Clostridia</taxon>
        <taxon>Peptostreptococcales</taxon>
        <taxon>Natronincolaceae</taxon>
        <taxon>Anaerovirgula</taxon>
    </lineage>
</organism>
<dbReference type="InterPro" id="IPR009051">
    <property type="entry name" value="Helical_ferredxn"/>
</dbReference>
<dbReference type="GO" id="GO:0016020">
    <property type="term" value="C:membrane"/>
    <property type="evidence" value="ECO:0007669"/>
    <property type="project" value="InterPro"/>
</dbReference>
<dbReference type="InterPro" id="IPR017896">
    <property type="entry name" value="4Fe4S_Fe-S-bd"/>
</dbReference>
<dbReference type="InterPro" id="IPR010208">
    <property type="entry name" value="Ion_transpt_RnfC/RsxC"/>
</dbReference>
<dbReference type="InterPro" id="IPR026902">
    <property type="entry name" value="RnfC_N"/>
</dbReference>
<feature type="domain" description="4Fe-4S ferredoxin-type" evidence="8">
    <location>
        <begin position="244"/>
        <end position="275"/>
    </location>
</feature>
<evidence type="ECO:0000256" key="4">
    <source>
        <dbReference type="ARBA" id="ARBA00022737"/>
    </source>
</evidence>
<keyword evidence="1" id="KW-0813">Transport</keyword>
<dbReference type="SUPFAM" id="SSF46548">
    <property type="entry name" value="alpha-helical ferredoxin"/>
    <property type="match status" value="1"/>
</dbReference>
<proteinExistence type="predicted"/>
<protein>
    <submittedName>
        <fullName evidence="9">Na+-translocating ferredoxin:NAD+ oxidoreductase RNF, RnfC subunit</fullName>
    </submittedName>
</protein>
<dbReference type="Gene3D" id="1.10.1060.10">
    <property type="entry name" value="Alpha-helical ferredoxin"/>
    <property type="match status" value="1"/>
</dbReference>
<keyword evidence="7" id="KW-0411">Iron-sulfur</keyword>
<dbReference type="Pfam" id="PF10531">
    <property type="entry name" value="SLBB"/>
    <property type="match status" value="1"/>
</dbReference>
<keyword evidence="3" id="KW-0479">Metal-binding</keyword>
<dbReference type="PROSITE" id="PS51379">
    <property type="entry name" value="4FE4S_FER_2"/>
    <property type="match status" value="1"/>
</dbReference>
<dbReference type="InterPro" id="IPR037225">
    <property type="entry name" value="Nuo51_FMN-bd_sf"/>
</dbReference>
<dbReference type="PANTHER" id="PTHR43034:SF2">
    <property type="entry name" value="ION-TRANSLOCATING OXIDOREDUCTASE COMPLEX SUBUNIT C"/>
    <property type="match status" value="1"/>
</dbReference>
<dbReference type="AlphaFoldDB" id="A0A239BZ04"/>
<dbReference type="PROSITE" id="PS00198">
    <property type="entry name" value="4FE4S_FER_1"/>
    <property type="match status" value="1"/>
</dbReference>
<keyword evidence="6" id="KW-0408">Iron</keyword>
<evidence type="ECO:0000256" key="5">
    <source>
        <dbReference type="ARBA" id="ARBA00022982"/>
    </source>
</evidence>
<name>A0A239BZ04_9FIRM</name>
<dbReference type="PANTHER" id="PTHR43034">
    <property type="entry name" value="ION-TRANSLOCATING OXIDOREDUCTASE COMPLEX SUBUNIT C"/>
    <property type="match status" value="1"/>
</dbReference>
<dbReference type="InterPro" id="IPR017054">
    <property type="entry name" value="PduS"/>
</dbReference>
<dbReference type="PIRSF" id="PIRSF036408">
    <property type="entry name" value="PduS_prd"/>
    <property type="match status" value="1"/>
</dbReference>
<dbReference type="SUPFAM" id="SSF142019">
    <property type="entry name" value="Nqo1 FMN-binding domain-like"/>
    <property type="match status" value="1"/>
</dbReference>
<keyword evidence="4" id="KW-0677">Repeat</keyword>
<evidence type="ECO:0000313" key="9">
    <source>
        <dbReference type="EMBL" id="SNS12373.1"/>
    </source>
</evidence>
<dbReference type="InterPro" id="IPR011538">
    <property type="entry name" value="Nuo51_FMN-bd"/>
</dbReference>
<dbReference type="EMBL" id="FZOJ01000004">
    <property type="protein sequence ID" value="SNS12373.1"/>
    <property type="molecule type" value="Genomic_DNA"/>
</dbReference>
<dbReference type="Pfam" id="PF01512">
    <property type="entry name" value="Complex1_51K"/>
    <property type="match status" value="1"/>
</dbReference>
<dbReference type="Pfam" id="PF13375">
    <property type="entry name" value="RnfC_N"/>
    <property type="match status" value="1"/>
</dbReference>
<dbReference type="GO" id="GO:0046872">
    <property type="term" value="F:metal ion binding"/>
    <property type="evidence" value="ECO:0007669"/>
    <property type="project" value="UniProtKB-KW"/>
</dbReference>
<dbReference type="GO" id="GO:0009055">
    <property type="term" value="F:electron transfer activity"/>
    <property type="evidence" value="ECO:0007669"/>
    <property type="project" value="InterPro"/>
</dbReference>
<keyword evidence="5" id="KW-0249">Electron transport</keyword>
<dbReference type="RefSeq" id="WP_089281961.1">
    <property type="nucleotide sequence ID" value="NZ_FZOJ01000004.1"/>
</dbReference>
<evidence type="ECO:0000256" key="7">
    <source>
        <dbReference type="ARBA" id="ARBA00023014"/>
    </source>
</evidence>
<evidence type="ECO:0000259" key="8">
    <source>
        <dbReference type="PROSITE" id="PS51379"/>
    </source>
</evidence>